<evidence type="ECO:0000256" key="4">
    <source>
        <dbReference type="ARBA" id="ARBA00022679"/>
    </source>
</evidence>
<reference evidence="7 8" key="1">
    <citation type="submission" date="2016-11" db="EMBL/GenBank/DDBJ databases">
        <title>Genome sequencing of Zhihengliuella aestuarii B18 antagonistic to Plasmodiophora brassicae.</title>
        <authorList>
            <person name="Luo Y."/>
        </authorList>
    </citation>
    <scope>NUCLEOTIDE SEQUENCE [LARGE SCALE GENOMIC DNA]</scope>
    <source>
        <strain evidence="7 8">B18</strain>
    </source>
</reference>
<gene>
    <name evidence="7" type="ORF">BHE16_04780</name>
</gene>
<dbReference type="CDD" id="cd00761">
    <property type="entry name" value="Glyco_tranf_GTA_type"/>
    <property type="match status" value="1"/>
</dbReference>
<evidence type="ECO:0000313" key="7">
    <source>
        <dbReference type="EMBL" id="APF40444.1"/>
    </source>
</evidence>
<comment type="similarity">
    <text evidence="2">Belongs to the glycosyltransferase 2 family.</text>
</comment>
<evidence type="ECO:0000256" key="1">
    <source>
        <dbReference type="ARBA" id="ARBA00004776"/>
    </source>
</evidence>
<evidence type="ECO:0000259" key="6">
    <source>
        <dbReference type="Pfam" id="PF02709"/>
    </source>
</evidence>
<dbReference type="InterPro" id="IPR029044">
    <property type="entry name" value="Nucleotide-diphossugar_trans"/>
</dbReference>
<dbReference type="Pfam" id="PF02709">
    <property type="entry name" value="Glyco_transf_7C"/>
    <property type="match status" value="1"/>
</dbReference>
<feature type="domain" description="Galactosyltransferase C-terminal" evidence="6">
    <location>
        <begin position="159"/>
        <end position="213"/>
    </location>
</feature>
<protein>
    <recommendedName>
        <fullName evidence="9">Glycosyltransferase 2-like domain-containing protein</fullName>
    </recommendedName>
</protein>
<keyword evidence="8" id="KW-1185">Reference proteome</keyword>
<dbReference type="KEGG" id="nae:BHE16_04780"/>
<comment type="pathway">
    <text evidence="1">Cell wall biogenesis; cell wall polysaccharide biosynthesis.</text>
</comment>
<evidence type="ECO:0000256" key="3">
    <source>
        <dbReference type="ARBA" id="ARBA00022676"/>
    </source>
</evidence>
<dbReference type="EMBL" id="CP018135">
    <property type="protein sequence ID" value="APF40444.1"/>
    <property type="molecule type" value="Genomic_DNA"/>
</dbReference>
<dbReference type="InterPro" id="IPR001173">
    <property type="entry name" value="Glyco_trans_2-like"/>
</dbReference>
<proteinExistence type="inferred from homology"/>
<evidence type="ECO:0000313" key="8">
    <source>
        <dbReference type="Proteomes" id="UP000183530"/>
    </source>
</evidence>
<accession>A0A1L2ZM32</accession>
<dbReference type="PANTHER" id="PTHR43179:SF12">
    <property type="entry name" value="GALACTOFURANOSYLTRANSFERASE GLFT2"/>
    <property type="match status" value="1"/>
</dbReference>
<feature type="domain" description="Glycosyltransferase 2-like" evidence="5">
    <location>
        <begin position="4"/>
        <end position="127"/>
    </location>
</feature>
<dbReference type="Proteomes" id="UP000183530">
    <property type="component" value="Chromosome"/>
</dbReference>
<dbReference type="SUPFAM" id="SSF53448">
    <property type="entry name" value="Nucleotide-diphospho-sugar transferases"/>
    <property type="match status" value="1"/>
</dbReference>
<evidence type="ECO:0000256" key="2">
    <source>
        <dbReference type="ARBA" id="ARBA00006739"/>
    </source>
</evidence>
<dbReference type="Gene3D" id="3.90.550.10">
    <property type="entry name" value="Spore Coat Polysaccharide Biosynthesis Protein SpsA, Chain A"/>
    <property type="match status" value="1"/>
</dbReference>
<keyword evidence="4" id="KW-0808">Transferase</keyword>
<keyword evidence="3" id="KW-0328">Glycosyltransferase</keyword>
<dbReference type="GO" id="GO:0016757">
    <property type="term" value="F:glycosyltransferase activity"/>
    <property type="evidence" value="ECO:0007669"/>
    <property type="project" value="UniProtKB-KW"/>
</dbReference>
<dbReference type="InterPro" id="IPR027791">
    <property type="entry name" value="Galactosyl_T_C"/>
</dbReference>
<evidence type="ECO:0000259" key="5">
    <source>
        <dbReference type="Pfam" id="PF00535"/>
    </source>
</evidence>
<name>A0A1L2ZM32_9MICC</name>
<dbReference type="Pfam" id="PF00535">
    <property type="entry name" value="Glycos_transf_2"/>
    <property type="match status" value="1"/>
</dbReference>
<dbReference type="OrthoDB" id="2369748at2"/>
<dbReference type="PANTHER" id="PTHR43179">
    <property type="entry name" value="RHAMNOSYLTRANSFERASE WBBL"/>
    <property type="match status" value="1"/>
</dbReference>
<organism evidence="7 8">
    <name type="scientific">Neomicrococcus aestuarii</name>
    <dbReference type="NCBI Taxonomy" id="556325"/>
    <lineage>
        <taxon>Bacteria</taxon>
        <taxon>Bacillati</taxon>
        <taxon>Actinomycetota</taxon>
        <taxon>Actinomycetes</taxon>
        <taxon>Micrococcales</taxon>
        <taxon>Micrococcaceae</taxon>
        <taxon>Neomicrococcus</taxon>
    </lineage>
</organism>
<evidence type="ECO:0008006" key="9">
    <source>
        <dbReference type="Google" id="ProtNLM"/>
    </source>
</evidence>
<dbReference type="STRING" id="556325.BHE16_04780"/>
<dbReference type="AlphaFoldDB" id="A0A1L2ZM32"/>
<sequence length="309" mass="33787">MSISVIIPAKNVAEVLPEQLEALAGQKNAPEFDVVVSDNGSTDGTRNCADYREWPFKLRFVDSSQKPGASHARNIGAASTGADVLLFCDADDVVDKNWVAELSNAIEASEGSLVAGALVHERFNSKKVLLAYGIPEDPQSLEALPGIDWNPEPFANYLPTVAGGNFAILSSVYSDVGGMNPNFPGGSEETDFSWRVQRSGIKVVSAPKALVQYRLRQDKRGIFRQQRIQQYARVFLWTQYKDTSMSGPSIKYSITEILKTLPRAINPSPAASAQRLRAVRILGGNIGAVQGIAKYRILEPLKNKIRPRN</sequence>